<reference evidence="3" key="1">
    <citation type="journal article" date="2021" name="Microbiology">
        <title>Metagenomic Analysis of the Microbial Community in the Underground Coal Fire Area (Kemerovo Region, Russia) Revealed Predominance of Thermophilic Members of the Phyla Deinococcus-thermus, Aquificae, and Firmicutes.</title>
        <authorList>
            <person name="Kadnikov V."/>
            <person name="Mardanov A.V."/>
            <person name="Beletsky A.V."/>
            <person name="Karnachuk O.V."/>
            <person name="Ravin N.V."/>
        </authorList>
    </citation>
    <scope>NUCLEOTIDE SEQUENCE</scope>
    <source>
        <strain evidence="3">RBS10-49</strain>
    </source>
</reference>
<dbReference type="SUPFAM" id="SSF53850">
    <property type="entry name" value="Periplasmic binding protein-like II"/>
    <property type="match status" value="1"/>
</dbReference>
<dbReference type="InterPro" id="IPR006059">
    <property type="entry name" value="SBP"/>
</dbReference>
<protein>
    <submittedName>
        <fullName evidence="3">Extracellular solute-binding protein</fullName>
    </submittedName>
</protein>
<gene>
    <name evidence="3" type="ORF">KM312_00120</name>
</gene>
<feature type="signal peptide" evidence="2">
    <location>
        <begin position="1"/>
        <end position="27"/>
    </location>
</feature>
<dbReference type="Gene3D" id="3.40.190.10">
    <property type="entry name" value="Periplasmic binding protein-like II"/>
    <property type="match status" value="1"/>
</dbReference>
<name>A0A947CUP5_HYDSH</name>
<feature type="coiled-coil region" evidence="1">
    <location>
        <begin position="455"/>
        <end position="482"/>
    </location>
</feature>
<dbReference type="Pfam" id="PF01547">
    <property type="entry name" value="SBP_bac_1"/>
    <property type="match status" value="1"/>
</dbReference>
<dbReference type="InterPro" id="IPR050490">
    <property type="entry name" value="Bact_solute-bd_prot1"/>
</dbReference>
<dbReference type="Proteomes" id="UP000748108">
    <property type="component" value="Unassembled WGS sequence"/>
</dbReference>
<feature type="chain" id="PRO_5038646610" evidence="2">
    <location>
        <begin position="28"/>
        <end position="482"/>
    </location>
</feature>
<evidence type="ECO:0000313" key="4">
    <source>
        <dbReference type="Proteomes" id="UP000748108"/>
    </source>
</evidence>
<dbReference type="PROSITE" id="PS51257">
    <property type="entry name" value="PROKAR_LIPOPROTEIN"/>
    <property type="match status" value="1"/>
</dbReference>
<accession>A0A947CUP5</accession>
<evidence type="ECO:0000256" key="1">
    <source>
        <dbReference type="SAM" id="Coils"/>
    </source>
</evidence>
<dbReference type="PANTHER" id="PTHR43649">
    <property type="entry name" value="ARABINOSE-BINDING PROTEIN-RELATED"/>
    <property type="match status" value="1"/>
</dbReference>
<evidence type="ECO:0000256" key="2">
    <source>
        <dbReference type="SAM" id="SignalP"/>
    </source>
</evidence>
<keyword evidence="1" id="KW-0175">Coiled coil</keyword>
<dbReference type="EMBL" id="JAHHQF010000003">
    <property type="protein sequence ID" value="MBT9281075.1"/>
    <property type="molecule type" value="Genomic_DNA"/>
</dbReference>
<comment type="caution">
    <text evidence="3">The sequence shown here is derived from an EMBL/GenBank/DDBJ whole genome shotgun (WGS) entry which is preliminary data.</text>
</comment>
<dbReference type="AlphaFoldDB" id="A0A947CUP5"/>
<sequence length="482" mass="53711">MKKRPCRTMAFALAFALAALSLAGCRAAESTTPGAPKTLRVLGDAFTVDVYNIAFAVSQDNVEVELIDPSNEFKKIIEEQIKKRQENGDPDSIRGVDYLEVYRNLLTGPEAPDVVFIDERSYRTLAKEGLLLALDGFIDKDRFPLDRLAPGLVDALRELGEGTLYGFAPTFSAYALVYNKDRFDAAGLPYPTDEMTWDELFDLAEALAGEKDGKKRYGLSYGGAFDPIRLTETMLAQQEVMLFTDDGKPNPVDTPERRAVWTRLVELEKRGVIAPPLSDRLEEIKRASSEAQGGDRFVTPYEDDDFLSERAAMQLISSGQLLYIRNVLNDAFFFGDNWTPPSFDWDLAAFPAPADHPDAGGPVHMSRIVAINANAAEPDLAWRYIRLVMSDKLARASRNSNSFFGELKAYVDANATEALQGVNLEAFWKRKPIIVPLYTTNETEARVLDALNGAMQRVRKEGASVDEALQAAEREIRQERKE</sequence>
<evidence type="ECO:0000313" key="3">
    <source>
        <dbReference type="EMBL" id="MBT9281075.1"/>
    </source>
</evidence>
<dbReference type="PANTHER" id="PTHR43649:SF12">
    <property type="entry name" value="DIACETYLCHITOBIOSE BINDING PROTEIN DASA"/>
    <property type="match status" value="1"/>
</dbReference>
<organism evidence="3 4">
    <name type="scientific">Hydrogenibacillus schlegelii</name>
    <name type="common">Bacillus schlegelii</name>
    <dbReference type="NCBI Taxonomy" id="1484"/>
    <lineage>
        <taxon>Bacteria</taxon>
        <taxon>Bacillati</taxon>
        <taxon>Bacillota</taxon>
        <taxon>Bacilli</taxon>
        <taxon>Bacillales</taxon>
        <taxon>Bacillales Family X. Incertae Sedis</taxon>
        <taxon>Hydrogenibacillus</taxon>
    </lineage>
</organism>
<keyword evidence="2" id="KW-0732">Signal</keyword>
<proteinExistence type="predicted"/>